<proteinExistence type="predicted"/>
<evidence type="ECO:0000313" key="1">
    <source>
        <dbReference type="EnsemblPlants" id="AVESA.00010b.r2.UnG1450780.1.CDS.1"/>
    </source>
</evidence>
<keyword evidence="2" id="KW-1185">Reference proteome</keyword>
<protein>
    <submittedName>
        <fullName evidence="1">Uncharacterized protein</fullName>
    </submittedName>
</protein>
<name>A0ACD6APQ3_AVESA</name>
<dbReference type="EnsemblPlants" id="AVESA.00010b.r2.UnG1450780.1">
    <property type="protein sequence ID" value="AVESA.00010b.r2.UnG1450780.1.CDS.1"/>
    <property type="gene ID" value="AVESA.00010b.r2.UnG1450780"/>
</dbReference>
<organism evidence="1 2">
    <name type="scientific">Avena sativa</name>
    <name type="common">Oat</name>
    <dbReference type="NCBI Taxonomy" id="4498"/>
    <lineage>
        <taxon>Eukaryota</taxon>
        <taxon>Viridiplantae</taxon>
        <taxon>Streptophyta</taxon>
        <taxon>Embryophyta</taxon>
        <taxon>Tracheophyta</taxon>
        <taxon>Spermatophyta</taxon>
        <taxon>Magnoliopsida</taxon>
        <taxon>Liliopsida</taxon>
        <taxon>Poales</taxon>
        <taxon>Poaceae</taxon>
        <taxon>BOP clade</taxon>
        <taxon>Pooideae</taxon>
        <taxon>Poodae</taxon>
        <taxon>Poeae</taxon>
        <taxon>Poeae Chloroplast Group 1 (Aveneae type)</taxon>
        <taxon>Aveninae</taxon>
        <taxon>Avena</taxon>
    </lineage>
</organism>
<evidence type="ECO:0000313" key="2">
    <source>
        <dbReference type="Proteomes" id="UP001732700"/>
    </source>
</evidence>
<sequence>MWLQIPPEYGKVIASAEGCLILASDGRCCEQKLRLLNPVTRAVAYLPDVPCGSEVYAAGFVYGGEDDADPTVVLCVAHHMKTIVYAKPGDTVWKIVRDEEDDGELEPYSIDGVSVGGRFYVPTSTGNVRELKLGQEPHLVYVAKQEARHRRPSYLGVTSSLAKYPDNNAYGGMVLLRFDGHLFEVFRVNFKDGKGSLTLVEELHRWQGEPYLDRVLLQWLTLGSNSSD</sequence>
<dbReference type="Proteomes" id="UP001732700">
    <property type="component" value="Unassembled WGS sequence"/>
</dbReference>
<accession>A0ACD6APQ3</accession>
<reference evidence="1" key="1">
    <citation type="submission" date="2025-09" db="UniProtKB">
        <authorList>
            <consortium name="EnsemblPlants"/>
        </authorList>
    </citation>
    <scope>IDENTIFICATION</scope>
</reference>